<sequence length="208" mass="24390">MKKESYNILRVCENLILLLLAYKKNINLSKKILDYHININITCSTHISIYLNISNFGSITTTSSNIISFNADNIQPVELNLPIEDIKGEMIYFDDRYCEYDVNSPNLVGAYLKKYDPDIDGYNETNCHEVMEKTYDEWAFQYSTLYDFVPDKEDYFYLKNFMHKLGNEFDYTYSNILFESKVDIVNLKSAIDICTETVKRKIDENSDI</sequence>
<dbReference type="RefSeq" id="YP_007007587.1">
    <property type="nucleotide sequence ID" value="NC_019526.1"/>
</dbReference>
<dbReference type="KEGG" id="vg:14013020"/>
<reference evidence="1 2" key="1">
    <citation type="journal article" date="2012" name="J. Virol.">
        <title>Genome of Klebsiella sp.-Infecting Bacteriophage vB_KleM_RaK2.</title>
        <authorList>
            <person name="Simoliunas E."/>
            <person name="Kaliniene L."/>
            <person name="Truncaite L."/>
            <person name="Klausa V."/>
            <person name="Zajanckauskaite A."/>
            <person name="Meskys R."/>
        </authorList>
    </citation>
    <scope>NUCLEOTIDE SEQUENCE [LARGE SCALE GENOMIC DNA]</scope>
</reference>
<protein>
    <submittedName>
        <fullName evidence="1">Uncharacterized protein</fullName>
    </submittedName>
</protein>
<keyword evidence="2" id="KW-1185">Reference proteome</keyword>
<dbReference type="Proteomes" id="UP000007524">
    <property type="component" value="Segment"/>
</dbReference>
<proteinExistence type="predicted"/>
<dbReference type="GeneID" id="14013020"/>
<accession>H6X4N9</accession>
<dbReference type="EMBL" id="JQ513383">
    <property type="protein sequence ID" value="AFA44705.1"/>
    <property type="molecule type" value="Genomic_DNA"/>
</dbReference>
<name>H6X4N9_9CAUD</name>
<organism evidence="1 2">
    <name type="scientific">Klebsiella phage vB_KleM_RaK2</name>
    <dbReference type="NCBI Taxonomy" id="1147094"/>
    <lineage>
        <taxon>Viruses</taxon>
        <taxon>Duplodnaviria</taxon>
        <taxon>Heunggongvirae</taxon>
        <taxon>Uroviricota</taxon>
        <taxon>Caudoviricetes</taxon>
        <taxon>Alcyoneusvirus</taxon>
        <taxon>Alcyoneusvirus RaK2</taxon>
    </lineage>
</organism>
<evidence type="ECO:0000313" key="2">
    <source>
        <dbReference type="Proteomes" id="UP000007524"/>
    </source>
</evidence>
<evidence type="ECO:0000313" key="1">
    <source>
        <dbReference type="EMBL" id="AFA44705.1"/>
    </source>
</evidence>
<gene>
    <name evidence="1" type="ORF">RaK2_00432</name>
</gene>